<dbReference type="Proteomes" id="UP000252985">
    <property type="component" value="Chromosome"/>
</dbReference>
<evidence type="ECO:0000313" key="2">
    <source>
        <dbReference type="EMBL" id="AXG10557.1"/>
    </source>
</evidence>
<dbReference type="AlphaFoldDB" id="A0A345EED5"/>
<keyword evidence="1" id="KW-0472">Membrane</keyword>
<feature type="transmembrane region" description="Helical" evidence="1">
    <location>
        <begin position="39"/>
        <end position="58"/>
    </location>
</feature>
<keyword evidence="1" id="KW-1133">Transmembrane helix</keyword>
<dbReference type="KEGG" id="haq:DU484_12275"/>
<gene>
    <name evidence="2" type="ORF">DU484_12275</name>
</gene>
<evidence type="ECO:0000313" key="3">
    <source>
        <dbReference type="Proteomes" id="UP000252985"/>
    </source>
</evidence>
<protein>
    <submittedName>
        <fullName evidence="2">Uncharacterized protein</fullName>
    </submittedName>
</protein>
<sequence length="62" mass="6638">MPGRTSSSNILQYVGVIAAIVGVIGYVVSGWQFGEIDSTIAFALGVICVSIAECWELYRRVA</sequence>
<name>A0A345EED5_9EURY</name>
<keyword evidence="1" id="KW-0812">Transmembrane</keyword>
<reference evidence="2 3" key="1">
    <citation type="submission" date="2018-07" db="EMBL/GenBank/DDBJ databases">
        <title>Genome sequences of Haloplanus sp. CBA1112.</title>
        <authorList>
            <person name="Kim Y.B."/>
            <person name="Roh S.W."/>
        </authorList>
    </citation>
    <scope>NUCLEOTIDE SEQUENCE [LARGE SCALE GENOMIC DNA]</scope>
    <source>
        <strain evidence="2 3">CBA1112</strain>
    </source>
</reference>
<accession>A0A345EED5</accession>
<feature type="transmembrane region" description="Helical" evidence="1">
    <location>
        <begin position="12"/>
        <end position="33"/>
    </location>
</feature>
<organism evidence="2 3">
    <name type="scientific">Haloplanus rubicundus</name>
    <dbReference type="NCBI Taxonomy" id="1547898"/>
    <lineage>
        <taxon>Archaea</taxon>
        <taxon>Methanobacteriati</taxon>
        <taxon>Methanobacteriota</taxon>
        <taxon>Stenosarchaea group</taxon>
        <taxon>Halobacteria</taxon>
        <taxon>Halobacteriales</taxon>
        <taxon>Haloferacaceae</taxon>
        <taxon>Haloplanus</taxon>
    </lineage>
</organism>
<evidence type="ECO:0000256" key="1">
    <source>
        <dbReference type="SAM" id="Phobius"/>
    </source>
</evidence>
<dbReference type="EMBL" id="CP031148">
    <property type="protein sequence ID" value="AXG10557.1"/>
    <property type="molecule type" value="Genomic_DNA"/>
</dbReference>
<proteinExistence type="predicted"/>